<feature type="compositionally biased region" description="Basic and acidic residues" evidence="1">
    <location>
        <begin position="111"/>
        <end position="129"/>
    </location>
</feature>
<proteinExistence type="predicted"/>
<dbReference type="AlphaFoldDB" id="A0A8B1N3D1"/>
<protein>
    <submittedName>
        <fullName evidence="3">XRE family transcriptional regulator</fullName>
    </submittedName>
</protein>
<dbReference type="KEGG" id="sauh:SU9_000105"/>
<feature type="domain" description="Ricin B lectin" evidence="2">
    <location>
        <begin position="228"/>
        <end position="307"/>
    </location>
</feature>
<keyword evidence="4" id="KW-1185">Reference proteome</keyword>
<dbReference type="SUPFAM" id="SSF50370">
    <property type="entry name" value="Ricin B-like lectins"/>
    <property type="match status" value="1"/>
</dbReference>
<reference evidence="3" key="2">
    <citation type="submission" date="2021-04" db="EMBL/GenBank/DDBJ databases">
        <authorList>
            <person name="Wen M.-L."/>
            <person name="Han X.-L."/>
            <person name="Xiong J."/>
        </authorList>
    </citation>
    <scope>NUCLEOTIDE SEQUENCE</scope>
    <source>
        <strain evidence="3">AGR0001</strain>
    </source>
</reference>
<sequence>MPEEQPPDPRRARTPAEFVLVMRAMKDRCGLTYRQLAVRAEGHGDVLPASTLAGTLSRGSLPRPEVVGAFVRACGGSPEDVERWLKAHHDLTRGDPHATAPEDTSVVGDTDASRAHEGPPFPEDGKDSGPRWSARARLFGGASLALLALVGGSLAVTRLTGQETAPAHVTGAASTSTTPHPALSGPQPGVYRIRSAASSLCLSEREGESGGRIYQAACAKAVPVYSVEPVEGGAYRIRSLHPVFGYGCLGVTGGSTRAGAQLMDDYCGHRGSAERFQLQPADRARYRLVPAHTGACASVPGAHRRNGPQWSNFPAARTTQVSSSSSTAAPHPRPSPPSPATDLTTPAHPAWKSPTAGTSPAAAVPFPGRRPGGEGLVDGGAADLLGLHRPGHLPRP</sequence>
<dbReference type="InterPro" id="IPR035992">
    <property type="entry name" value="Ricin_B-like_lectins"/>
</dbReference>
<feature type="region of interest" description="Disordered" evidence="1">
    <location>
        <begin position="297"/>
        <end position="396"/>
    </location>
</feature>
<dbReference type="Gene3D" id="2.80.10.50">
    <property type="match status" value="1"/>
</dbReference>
<dbReference type="EMBL" id="CP072931">
    <property type="protein sequence ID" value="QTZ90054.1"/>
    <property type="molecule type" value="Genomic_DNA"/>
</dbReference>
<dbReference type="CDD" id="cd00161">
    <property type="entry name" value="beta-trefoil_Ricin-like"/>
    <property type="match status" value="1"/>
</dbReference>
<accession>A0A8B1N3D1</accession>
<evidence type="ECO:0000256" key="1">
    <source>
        <dbReference type="SAM" id="MobiDB-lite"/>
    </source>
</evidence>
<dbReference type="Pfam" id="PF13560">
    <property type="entry name" value="HTH_31"/>
    <property type="match status" value="1"/>
</dbReference>
<dbReference type="InterPro" id="IPR000772">
    <property type="entry name" value="Ricin_B_lectin"/>
</dbReference>
<feature type="region of interest" description="Disordered" evidence="1">
    <location>
        <begin position="167"/>
        <end position="188"/>
    </location>
</feature>
<dbReference type="Pfam" id="PF14200">
    <property type="entry name" value="RicinB_lectin_2"/>
    <property type="match status" value="1"/>
</dbReference>
<feature type="compositionally biased region" description="Low complexity" evidence="1">
    <location>
        <begin position="315"/>
        <end position="330"/>
    </location>
</feature>
<organism evidence="3 4">
    <name type="scientific">Streptomyces auratus AGR0001</name>
    <dbReference type="NCBI Taxonomy" id="1160718"/>
    <lineage>
        <taxon>Bacteria</taxon>
        <taxon>Bacillati</taxon>
        <taxon>Actinomycetota</taxon>
        <taxon>Actinomycetes</taxon>
        <taxon>Kitasatosporales</taxon>
        <taxon>Streptomycetaceae</taxon>
        <taxon>Streptomyces</taxon>
    </lineage>
</organism>
<name>A0A8B1N3D1_9ACTN</name>
<evidence type="ECO:0000313" key="4">
    <source>
        <dbReference type="Proteomes" id="UP000009036"/>
    </source>
</evidence>
<dbReference type="Proteomes" id="UP000009036">
    <property type="component" value="Chromosome"/>
</dbReference>
<reference evidence="3" key="1">
    <citation type="journal article" date="2012" name="J. Bacteriol.">
        <title>Genome Sequence of Streptomyces auratus Strain AGR0001, a Phoslactomycin-Producing Actinomycete.</title>
        <authorList>
            <person name="Han X."/>
            <person name="Li M."/>
            <person name="Ding Z."/>
            <person name="Zhao J."/>
            <person name="Ji K."/>
            <person name="Wen M."/>
            <person name="Lu T."/>
        </authorList>
    </citation>
    <scope>NUCLEOTIDE SEQUENCE</scope>
    <source>
        <strain evidence="3">AGR0001</strain>
    </source>
</reference>
<gene>
    <name evidence="3" type="ORF">SU9_000105</name>
</gene>
<feature type="region of interest" description="Disordered" evidence="1">
    <location>
        <begin position="92"/>
        <end position="132"/>
    </location>
</feature>
<evidence type="ECO:0000259" key="2">
    <source>
        <dbReference type="Pfam" id="PF14200"/>
    </source>
</evidence>
<dbReference type="RefSeq" id="WP_211823322.1">
    <property type="nucleotide sequence ID" value="NZ_CP072931.1"/>
</dbReference>
<evidence type="ECO:0000313" key="3">
    <source>
        <dbReference type="EMBL" id="QTZ90054.1"/>
    </source>
</evidence>